<accession>A0ABP9MKS1</accession>
<dbReference type="Pfam" id="PF05144">
    <property type="entry name" value="Phage_CRI"/>
    <property type="match status" value="1"/>
</dbReference>
<gene>
    <name evidence="3" type="ORF">GCM10023338_07970</name>
</gene>
<dbReference type="InterPro" id="IPR022686">
    <property type="entry name" value="G2P_N"/>
</dbReference>
<evidence type="ECO:0000259" key="1">
    <source>
        <dbReference type="Pfam" id="PF05144"/>
    </source>
</evidence>
<reference evidence="4" key="1">
    <citation type="journal article" date="2019" name="Int. J. Syst. Evol. Microbiol.">
        <title>The Global Catalogue of Microorganisms (GCM) 10K type strain sequencing project: providing services to taxonomists for standard genome sequencing and annotation.</title>
        <authorList>
            <consortium name="The Broad Institute Genomics Platform"/>
            <consortium name="The Broad Institute Genome Sequencing Center for Infectious Disease"/>
            <person name="Wu L."/>
            <person name="Ma J."/>
        </authorList>
    </citation>
    <scope>NUCLEOTIDE SEQUENCE [LARGE SCALE GENOMIC DNA]</scope>
    <source>
        <strain evidence="4">JCM 18424</strain>
    </source>
</reference>
<dbReference type="Pfam" id="PF05155">
    <property type="entry name" value="G2P_X_C"/>
    <property type="match status" value="1"/>
</dbReference>
<name>A0ABP9MKS1_9GAMM</name>
<keyword evidence="4" id="KW-1185">Reference proteome</keyword>
<dbReference type="EMBL" id="BAABKE010000002">
    <property type="protein sequence ID" value="GAA5096967.1"/>
    <property type="molecule type" value="Genomic_DNA"/>
</dbReference>
<comment type="caution">
    <text evidence="3">The sequence shown here is derived from an EMBL/GenBank/DDBJ whole genome shotgun (WGS) entry which is preliminary data.</text>
</comment>
<feature type="domain" description="Replication-associated protein G2P N-terminal" evidence="1">
    <location>
        <begin position="197"/>
        <end position="322"/>
    </location>
</feature>
<protein>
    <submittedName>
        <fullName evidence="3">Uncharacterized protein</fullName>
    </submittedName>
</protein>
<dbReference type="InterPro" id="IPR022688">
    <property type="entry name" value="G2P_C"/>
</dbReference>
<dbReference type="Proteomes" id="UP001500631">
    <property type="component" value="Unassembled WGS sequence"/>
</dbReference>
<sequence>MCALAVPKIESKIIDTPSCIYKKDLNSIILGSASNSRFTQDQLERCANVDWITIYQDHNDKKGKLRKIDGGVILNLEDLSNLSEETFDSYLKHSNPIKIVPFKEDEENKELTEEVAYKELWCTHKKFLAEGSHNTRIMLFCDGTRVFLSGNVGRWGRKDNLFNLNFQQTISKCNSILKKYDLPPFTIGKSERFFSQFDGKSHLKRLYGAVVTRLDINVNFATGSPENAQYLIDYLQARSMSYVSKSVSGRSSVQWGKKGGRLYTKAYVKFEEMLRHCSSKKDELAVLTESFAYQFAKNNGIVRIETEIDRKTLSETGLRDLENITMSKLVGVAKIKIDELMNDIPLGLEHFEPEKVFYKKEHKKYIKTLAMWKSGMDLKAFTVISKSTFYRHKEEILKISGIDIEQRYVEGVTVEALSLISKISLEPVERPENYSLAIDWEAPELNVIDLTRHLPTRKQINEALLAVVPTQEFLNTNLAEPNHALIAKRNAEAKERYQMRKLYDIKNQDKRAY</sequence>
<proteinExistence type="predicted"/>
<evidence type="ECO:0000313" key="4">
    <source>
        <dbReference type="Proteomes" id="UP001500631"/>
    </source>
</evidence>
<organism evidence="3 4">
    <name type="scientific">Wohlfahrtiimonas larvae</name>
    <dbReference type="NCBI Taxonomy" id="1157986"/>
    <lineage>
        <taxon>Bacteria</taxon>
        <taxon>Pseudomonadati</taxon>
        <taxon>Pseudomonadota</taxon>
        <taxon>Gammaproteobacteria</taxon>
        <taxon>Cardiobacteriales</taxon>
        <taxon>Ignatzschineriaceae</taxon>
        <taxon>Wohlfahrtiimonas</taxon>
    </lineage>
</organism>
<evidence type="ECO:0000313" key="3">
    <source>
        <dbReference type="EMBL" id="GAA5096967.1"/>
    </source>
</evidence>
<dbReference type="RefSeq" id="WP_077924901.1">
    <property type="nucleotide sequence ID" value="NZ_BAABKE010000002.1"/>
</dbReference>
<feature type="domain" description="Replication-associated protein G2P C-terminal" evidence="2">
    <location>
        <begin position="370"/>
        <end position="435"/>
    </location>
</feature>
<evidence type="ECO:0000259" key="2">
    <source>
        <dbReference type="Pfam" id="PF05155"/>
    </source>
</evidence>